<dbReference type="InterPro" id="IPR051462">
    <property type="entry name" value="CBS_domain-containing"/>
</dbReference>
<dbReference type="PROSITE" id="PS51371">
    <property type="entry name" value="CBS"/>
    <property type="match status" value="2"/>
</dbReference>
<evidence type="ECO:0000313" key="5">
    <source>
        <dbReference type="EMBL" id="MEQ4485622.1"/>
    </source>
</evidence>
<dbReference type="SUPFAM" id="SSF54631">
    <property type="entry name" value="CBS-domain pair"/>
    <property type="match status" value="1"/>
</dbReference>
<feature type="domain" description="GGDEF" evidence="3">
    <location>
        <begin position="142"/>
        <end position="264"/>
    </location>
</feature>
<dbReference type="InterPro" id="IPR029787">
    <property type="entry name" value="Nucleotide_cyclase"/>
</dbReference>
<dbReference type="PANTHER" id="PTHR48108">
    <property type="entry name" value="CBS DOMAIN-CONTAINING PROTEIN CBSX2, CHLOROPLASTIC"/>
    <property type="match status" value="1"/>
</dbReference>
<keyword evidence="1" id="KW-0677">Repeat</keyword>
<keyword evidence="2" id="KW-0129">CBS domain</keyword>
<dbReference type="SMART" id="SM00116">
    <property type="entry name" value="CBS"/>
    <property type="match status" value="2"/>
</dbReference>
<sequence>MKVADVMTVPVHTVSSGKSVWHASRVMADLRIGSLVVMDAGQVTGIITSRDVRAAHPNRIVADAMTPDPVSVPMHAFLWDALRTMEQEVIERLIVVQDDQIAGIVTRESLVTKLAEWNDSMTKMYRSPYIHAIGEELLARGEPFQLLFVDLNRFGEVNKQFGHPVGDDMIRGFADKLRSLFGPEDFICRYAGDEFTVITMKSDSTVRQLIEELSDQLIIGKVSISADVGWVNERNEPEFFQLPLRELISRASLLSTKAKLSIGR</sequence>
<name>A0ABV1L030_9BACL</name>
<dbReference type="Gene3D" id="3.30.70.270">
    <property type="match status" value="1"/>
</dbReference>
<evidence type="ECO:0000259" key="3">
    <source>
        <dbReference type="PROSITE" id="PS50887"/>
    </source>
</evidence>
<proteinExistence type="predicted"/>
<dbReference type="SMART" id="SM00267">
    <property type="entry name" value="GGDEF"/>
    <property type="match status" value="1"/>
</dbReference>
<dbReference type="EMBL" id="JASKHM010000016">
    <property type="protein sequence ID" value="MEQ4485622.1"/>
    <property type="molecule type" value="Genomic_DNA"/>
</dbReference>
<dbReference type="SUPFAM" id="SSF55073">
    <property type="entry name" value="Nucleotide cyclase"/>
    <property type="match status" value="1"/>
</dbReference>
<reference evidence="5 6" key="1">
    <citation type="journal article" date="2023" name="Genome Announc.">
        <title>Pan-Genome Analyses of the Genus Cohnella and Proposal of the Novel Species Cohnella silvisoli sp. nov., Isolated from Forest Soil.</title>
        <authorList>
            <person name="Wang C."/>
            <person name="Mao L."/>
            <person name="Bao G."/>
            <person name="Zhu H."/>
        </authorList>
    </citation>
    <scope>NUCLEOTIDE SEQUENCE [LARGE SCALE GENOMIC DNA]</scope>
    <source>
        <strain evidence="5 6">NL03-T5-1</strain>
    </source>
</reference>
<protein>
    <submittedName>
        <fullName evidence="5">GGDEF domain-containing protein</fullName>
    </submittedName>
</protein>
<evidence type="ECO:0000256" key="1">
    <source>
        <dbReference type="ARBA" id="ARBA00022737"/>
    </source>
</evidence>
<dbReference type="Gene3D" id="3.10.580.10">
    <property type="entry name" value="CBS-domain"/>
    <property type="match status" value="1"/>
</dbReference>
<dbReference type="Proteomes" id="UP001493487">
    <property type="component" value="Unassembled WGS sequence"/>
</dbReference>
<dbReference type="PROSITE" id="PS50887">
    <property type="entry name" value="GGDEF"/>
    <property type="match status" value="1"/>
</dbReference>
<dbReference type="InterPro" id="IPR046342">
    <property type="entry name" value="CBS_dom_sf"/>
</dbReference>
<evidence type="ECO:0000256" key="2">
    <source>
        <dbReference type="PROSITE-ProRule" id="PRU00703"/>
    </source>
</evidence>
<dbReference type="NCBIfam" id="TIGR00254">
    <property type="entry name" value="GGDEF"/>
    <property type="match status" value="1"/>
</dbReference>
<dbReference type="InterPro" id="IPR043128">
    <property type="entry name" value="Rev_trsase/Diguanyl_cyclase"/>
</dbReference>
<comment type="caution">
    <text evidence="5">The sequence shown here is derived from an EMBL/GenBank/DDBJ whole genome shotgun (WGS) entry which is preliminary data.</text>
</comment>
<dbReference type="InterPro" id="IPR000160">
    <property type="entry name" value="GGDEF_dom"/>
</dbReference>
<accession>A0ABV1L030</accession>
<organism evidence="5 6">
    <name type="scientific">Cohnella silvisoli</name>
    <dbReference type="NCBI Taxonomy" id="2873699"/>
    <lineage>
        <taxon>Bacteria</taxon>
        <taxon>Bacillati</taxon>
        <taxon>Bacillota</taxon>
        <taxon>Bacilli</taxon>
        <taxon>Bacillales</taxon>
        <taxon>Paenibacillaceae</taxon>
        <taxon>Cohnella</taxon>
    </lineage>
</organism>
<dbReference type="InterPro" id="IPR000644">
    <property type="entry name" value="CBS_dom"/>
</dbReference>
<evidence type="ECO:0000259" key="4">
    <source>
        <dbReference type="PROSITE" id="PS51371"/>
    </source>
</evidence>
<dbReference type="Pfam" id="PF00990">
    <property type="entry name" value="GGDEF"/>
    <property type="match status" value="1"/>
</dbReference>
<gene>
    <name evidence="5" type="ORF">QJS35_24860</name>
</gene>
<dbReference type="CDD" id="cd01949">
    <property type="entry name" value="GGDEF"/>
    <property type="match status" value="1"/>
</dbReference>
<feature type="domain" description="CBS" evidence="4">
    <location>
        <begin position="65"/>
        <end position="120"/>
    </location>
</feature>
<evidence type="ECO:0000313" key="6">
    <source>
        <dbReference type="Proteomes" id="UP001493487"/>
    </source>
</evidence>
<dbReference type="PANTHER" id="PTHR48108:SF26">
    <property type="entry name" value="CBS DOMAIN-CONTAINING PROTEIN DDB_G0289609"/>
    <property type="match status" value="1"/>
</dbReference>
<dbReference type="RefSeq" id="WP_232188091.1">
    <property type="nucleotide sequence ID" value="NZ_JAIOAP010000015.1"/>
</dbReference>
<feature type="domain" description="CBS" evidence="4">
    <location>
        <begin position="7"/>
        <end position="64"/>
    </location>
</feature>
<keyword evidence="6" id="KW-1185">Reference proteome</keyword>
<dbReference type="Pfam" id="PF00571">
    <property type="entry name" value="CBS"/>
    <property type="match status" value="2"/>
</dbReference>